<dbReference type="HOGENOM" id="CLU_2444090_0_0_1"/>
<feature type="compositionally biased region" description="Low complexity" evidence="3">
    <location>
        <begin position="10"/>
        <end position="26"/>
    </location>
</feature>
<dbReference type="GO" id="GO:0005524">
    <property type="term" value="F:ATP binding"/>
    <property type="evidence" value="ECO:0007669"/>
    <property type="project" value="UniProtKB-UniRule"/>
</dbReference>
<dbReference type="EMBL" id="EU953939">
    <property type="protein sequence ID" value="ACG26057.1"/>
    <property type="molecule type" value="mRNA"/>
</dbReference>
<keyword evidence="2" id="KW-0067">ATP-binding</keyword>
<feature type="binding site" evidence="2">
    <location>
        <position position="61"/>
    </location>
    <ligand>
        <name>ATP</name>
        <dbReference type="ChEBI" id="CHEBI:30616"/>
    </ligand>
</feature>
<name>B6SMH4_MAIZE</name>
<feature type="region of interest" description="Disordered" evidence="3">
    <location>
        <begin position="1"/>
        <end position="26"/>
    </location>
</feature>
<keyword evidence="2" id="KW-0547">Nucleotide-binding</keyword>
<dbReference type="GO" id="GO:0043539">
    <property type="term" value="F:protein serine/threonine kinase activator activity"/>
    <property type="evidence" value="ECO:0007669"/>
    <property type="project" value="InterPro"/>
</dbReference>
<dbReference type="InterPro" id="IPR011009">
    <property type="entry name" value="Kinase-like_dom_sf"/>
</dbReference>
<dbReference type="InterPro" id="IPR017441">
    <property type="entry name" value="Protein_kinase_ATP_BS"/>
</dbReference>
<dbReference type="PANTHER" id="PTHR48014:SF17">
    <property type="entry name" value="OS10G0518800 PROTEIN"/>
    <property type="match status" value="1"/>
</dbReference>
<evidence type="ECO:0000256" key="1">
    <source>
        <dbReference type="ARBA" id="ARBA00008874"/>
    </source>
</evidence>
<dbReference type="SUPFAM" id="SSF56112">
    <property type="entry name" value="Protein kinase-like (PK-like)"/>
    <property type="match status" value="1"/>
</dbReference>
<dbReference type="Gene3D" id="3.30.200.20">
    <property type="entry name" value="Phosphorylase Kinase, domain 1"/>
    <property type="match status" value="1"/>
</dbReference>
<reference evidence="4" key="1">
    <citation type="journal article" date="2009" name="Plant Mol. Biol.">
        <title>Insights into corn genes derived from large-scale cDNA sequencing.</title>
        <authorList>
            <person name="Alexandrov N.N."/>
            <person name="Brover V.V."/>
            <person name="Freidin S."/>
            <person name="Troukhan M.E."/>
            <person name="Tatarinova T.V."/>
            <person name="Zhang H."/>
            <person name="Swaller T.J."/>
            <person name="Lu Y.P."/>
            <person name="Bouck J."/>
            <person name="Flavell R.B."/>
            <person name="Feldmann K.A."/>
        </authorList>
    </citation>
    <scope>NUCLEOTIDE SEQUENCE</scope>
</reference>
<protein>
    <recommendedName>
        <fullName evidence="5">Protein kinase domain-containing protein</fullName>
    </recommendedName>
</protein>
<dbReference type="PROSITE" id="PS00107">
    <property type="entry name" value="PROTEIN_KINASE_ATP"/>
    <property type="match status" value="1"/>
</dbReference>
<dbReference type="AlphaFoldDB" id="B6SMH4"/>
<evidence type="ECO:0000313" key="4">
    <source>
        <dbReference type="EMBL" id="ACG26057.1"/>
    </source>
</evidence>
<comment type="similarity">
    <text evidence="1">Belongs to the protein kinase superfamily. STE Ser/Thr protein kinase family. STE20 subfamily.</text>
</comment>
<sequence>MGRNGSVKRSASSSAAGAAAGPPSFSVNPADYRLMEEVGYGAHAVVYRAIFLPTEDVVAVKCLDLDQLNNNIPGTEALHGHIHMQIMFWN</sequence>
<proteinExistence type="evidence at transcript level"/>
<dbReference type="InterPro" id="IPR047173">
    <property type="entry name" value="STRAD_A/B-like"/>
</dbReference>
<evidence type="ECO:0008006" key="5">
    <source>
        <dbReference type="Google" id="ProtNLM"/>
    </source>
</evidence>
<evidence type="ECO:0000256" key="3">
    <source>
        <dbReference type="SAM" id="MobiDB-lite"/>
    </source>
</evidence>
<dbReference type="PANTHER" id="PTHR48014">
    <property type="entry name" value="SERINE/THREONINE-PROTEIN KINASE FRAY2"/>
    <property type="match status" value="1"/>
</dbReference>
<accession>B6SMH4</accession>
<evidence type="ECO:0000256" key="2">
    <source>
        <dbReference type="PROSITE-ProRule" id="PRU10141"/>
    </source>
</evidence>
<organism evidence="4">
    <name type="scientific">Zea mays</name>
    <name type="common">Maize</name>
    <dbReference type="NCBI Taxonomy" id="4577"/>
    <lineage>
        <taxon>Eukaryota</taxon>
        <taxon>Viridiplantae</taxon>
        <taxon>Streptophyta</taxon>
        <taxon>Embryophyta</taxon>
        <taxon>Tracheophyta</taxon>
        <taxon>Spermatophyta</taxon>
        <taxon>Magnoliopsida</taxon>
        <taxon>Liliopsida</taxon>
        <taxon>Poales</taxon>
        <taxon>Poaceae</taxon>
        <taxon>PACMAD clade</taxon>
        <taxon>Panicoideae</taxon>
        <taxon>Andropogonodae</taxon>
        <taxon>Andropogoneae</taxon>
        <taxon>Tripsacinae</taxon>
        <taxon>Zea</taxon>
    </lineage>
</organism>